<dbReference type="InterPro" id="IPR017853">
    <property type="entry name" value="GH"/>
</dbReference>
<evidence type="ECO:0008006" key="4">
    <source>
        <dbReference type="Google" id="ProtNLM"/>
    </source>
</evidence>
<dbReference type="PANTHER" id="PTHR42976">
    <property type="entry name" value="BIFUNCTIONAL CHITINASE/LYSOZYME-RELATED"/>
    <property type="match status" value="1"/>
</dbReference>
<protein>
    <recommendedName>
        <fullName evidence="4">Chitinase</fullName>
    </recommendedName>
</protein>
<sequence>MRRHRILAVGLAALLLGALSGAGQAEATPVATQAAPQAGALAAPGGGAPYIYPVLGGKDPVTVMHQTGVKAFTLAFILASNGCNPVWDQAGALSNSAVKNRIAAIRGAGGDVVISFGGYSGNKLGNACSSASALAGAYQKVIDAYQLKTIDIDLEAGEVSQAAKVLGALKITKQKNPNIQIVMTLGTGVNGLEGAEAKIPGQAVSLGATVHVWTIMPFDFGGQSGSDMGKLSLQASEGLHRQLKAAYKTKSDAEIYAMQGISSMNGKTDEGETVTVANFRTMLGYANSHHLARYTFWELNRDGKLDYTKVIAQFTG</sequence>
<gene>
    <name evidence="2" type="ORF">IW245_007701</name>
</gene>
<accession>A0A8J7KU62</accession>
<dbReference type="EMBL" id="JADOUF010000001">
    <property type="protein sequence ID" value="MBG6141507.1"/>
    <property type="molecule type" value="Genomic_DNA"/>
</dbReference>
<feature type="signal peptide" evidence="1">
    <location>
        <begin position="1"/>
        <end position="27"/>
    </location>
</feature>
<dbReference type="Gene3D" id="3.20.20.80">
    <property type="entry name" value="Glycosidases"/>
    <property type="match status" value="1"/>
</dbReference>
<evidence type="ECO:0000313" key="2">
    <source>
        <dbReference type="EMBL" id="MBG6141507.1"/>
    </source>
</evidence>
<keyword evidence="1" id="KW-0732">Signal</keyword>
<dbReference type="SUPFAM" id="SSF51445">
    <property type="entry name" value="(Trans)glycosidases"/>
    <property type="match status" value="1"/>
</dbReference>
<dbReference type="RefSeq" id="WP_197007909.1">
    <property type="nucleotide sequence ID" value="NZ_BONS01000013.1"/>
</dbReference>
<dbReference type="Proteomes" id="UP000622552">
    <property type="component" value="Unassembled WGS sequence"/>
</dbReference>
<feature type="chain" id="PRO_5035314039" description="Chitinase" evidence="1">
    <location>
        <begin position="28"/>
        <end position="316"/>
    </location>
</feature>
<evidence type="ECO:0000256" key="1">
    <source>
        <dbReference type="SAM" id="SignalP"/>
    </source>
</evidence>
<keyword evidence="3" id="KW-1185">Reference proteome</keyword>
<dbReference type="PANTHER" id="PTHR42976:SF1">
    <property type="entry name" value="GH18 DOMAIN-CONTAINING PROTEIN-RELATED"/>
    <property type="match status" value="1"/>
</dbReference>
<name>A0A8J7KU62_9ACTN</name>
<dbReference type="InterPro" id="IPR052750">
    <property type="entry name" value="GH18_Chitinase"/>
</dbReference>
<organism evidence="2 3">
    <name type="scientific">Longispora fulva</name>
    <dbReference type="NCBI Taxonomy" id="619741"/>
    <lineage>
        <taxon>Bacteria</taxon>
        <taxon>Bacillati</taxon>
        <taxon>Actinomycetota</taxon>
        <taxon>Actinomycetes</taxon>
        <taxon>Micromonosporales</taxon>
        <taxon>Micromonosporaceae</taxon>
        <taxon>Longispora</taxon>
    </lineage>
</organism>
<evidence type="ECO:0000313" key="3">
    <source>
        <dbReference type="Proteomes" id="UP000622552"/>
    </source>
</evidence>
<proteinExistence type="predicted"/>
<comment type="caution">
    <text evidence="2">The sequence shown here is derived from an EMBL/GenBank/DDBJ whole genome shotgun (WGS) entry which is preliminary data.</text>
</comment>
<reference evidence="2" key="1">
    <citation type="submission" date="2020-11" db="EMBL/GenBank/DDBJ databases">
        <title>Sequencing the genomes of 1000 actinobacteria strains.</title>
        <authorList>
            <person name="Klenk H.-P."/>
        </authorList>
    </citation>
    <scope>NUCLEOTIDE SEQUENCE</scope>
    <source>
        <strain evidence="2">DSM 45356</strain>
    </source>
</reference>
<dbReference type="AlphaFoldDB" id="A0A8J7KU62"/>